<dbReference type="EMBL" id="AWUE01013712">
    <property type="protein sequence ID" value="OMP06149.1"/>
    <property type="molecule type" value="Genomic_DNA"/>
</dbReference>
<protein>
    <submittedName>
        <fullName evidence="1">Uncharacterized protein</fullName>
    </submittedName>
</protein>
<organism evidence="1 2">
    <name type="scientific">Corchorus olitorius</name>
    <dbReference type="NCBI Taxonomy" id="93759"/>
    <lineage>
        <taxon>Eukaryota</taxon>
        <taxon>Viridiplantae</taxon>
        <taxon>Streptophyta</taxon>
        <taxon>Embryophyta</taxon>
        <taxon>Tracheophyta</taxon>
        <taxon>Spermatophyta</taxon>
        <taxon>Magnoliopsida</taxon>
        <taxon>eudicotyledons</taxon>
        <taxon>Gunneridae</taxon>
        <taxon>Pentapetalae</taxon>
        <taxon>rosids</taxon>
        <taxon>malvids</taxon>
        <taxon>Malvales</taxon>
        <taxon>Malvaceae</taxon>
        <taxon>Grewioideae</taxon>
        <taxon>Apeibeae</taxon>
        <taxon>Corchorus</taxon>
    </lineage>
</organism>
<keyword evidence="2" id="KW-1185">Reference proteome</keyword>
<accession>A0A1R3KGG5</accession>
<name>A0A1R3KGG5_9ROSI</name>
<gene>
    <name evidence="1" type="ORF">COLO4_08304</name>
</gene>
<evidence type="ECO:0000313" key="1">
    <source>
        <dbReference type="EMBL" id="OMP06149.1"/>
    </source>
</evidence>
<reference evidence="2" key="1">
    <citation type="submission" date="2013-09" db="EMBL/GenBank/DDBJ databases">
        <title>Corchorus olitorius genome sequencing.</title>
        <authorList>
            <person name="Alam M."/>
            <person name="Haque M.S."/>
            <person name="Islam M.S."/>
            <person name="Emdad E.M."/>
            <person name="Islam M.M."/>
            <person name="Ahmed B."/>
            <person name="Halim A."/>
            <person name="Hossen Q.M.M."/>
            <person name="Hossain M.Z."/>
            <person name="Ahmed R."/>
            <person name="Khan M.M."/>
            <person name="Islam R."/>
            <person name="Rashid M.M."/>
            <person name="Khan S.A."/>
            <person name="Rahman M.S."/>
            <person name="Alam M."/>
            <person name="Yahiya A.S."/>
            <person name="Khan M.S."/>
            <person name="Azam M.S."/>
            <person name="Haque T."/>
            <person name="Lashkar M.Z.H."/>
            <person name="Akhand A.I."/>
            <person name="Morshed G."/>
            <person name="Roy S."/>
            <person name="Uddin K.S."/>
            <person name="Rabeya T."/>
            <person name="Hossain A.S."/>
            <person name="Chowdhury A."/>
            <person name="Snigdha A.R."/>
            <person name="Mortoza M.S."/>
            <person name="Matin S.A."/>
            <person name="Hoque S.M.E."/>
            <person name="Islam M.K."/>
            <person name="Roy D.K."/>
            <person name="Haider R."/>
            <person name="Moosa M.M."/>
            <person name="Elias S.M."/>
            <person name="Hasan A.M."/>
            <person name="Jahan S."/>
            <person name="Shafiuddin M."/>
            <person name="Mahmood N."/>
            <person name="Shommy N.S."/>
        </authorList>
    </citation>
    <scope>NUCLEOTIDE SEQUENCE [LARGE SCALE GENOMIC DNA]</scope>
    <source>
        <strain evidence="2">cv. O-4</strain>
    </source>
</reference>
<sequence>MVKGFQVGGQGVHPPSAHEIRTKCFIHMETTLFRSSTILISCANGGWTSCPPDLKAFHHYLS</sequence>
<dbReference type="AlphaFoldDB" id="A0A1R3KGG5"/>
<proteinExistence type="predicted"/>
<dbReference type="Proteomes" id="UP000187203">
    <property type="component" value="Unassembled WGS sequence"/>
</dbReference>
<evidence type="ECO:0000313" key="2">
    <source>
        <dbReference type="Proteomes" id="UP000187203"/>
    </source>
</evidence>
<comment type="caution">
    <text evidence="1">The sequence shown here is derived from an EMBL/GenBank/DDBJ whole genome shotgun (WGS) entry which is preliminary data.</text>
</comment>